<sequence length="285" mass="32060">MAGNPDEEELYMLYNRNQSESARLNNQHKLIQLLSGSHLILPQVNLGKIESIADVATGTGVWIFEVHDQLTAVPTNTGSERIFHAFDISDVQYPKQQDKVQLTVHDITKPFPLEYHGRFDLVHVRLLLFAIRASELPKVIENLIQILAPGGYIQWDDFYTEHMGYNVPKTGLNELTDLVYSYAADVGFSGRLPDLVKEELEKQGLHDTFSAEYSSLSKPEAIDATKFWYRGTIKALVPVALRRSGHSDEEVAQKLGGIDKRIDTAFENGVVPDLRVAYVLAKRPV</sequence>
<dbReference type="Proteomes" id="UP001583193">
    <property type="component" value="Unassembled WGS sequence"/>
</dbReference>
<dbReference type="SUPFAM" id="SSF53335">
    <property type="entry name" value="S-adenosyl-L-methionine-dependent methyltransferases"/>
    <property type="match status" value="1"/>
</dbReference>
<gene>
    <name evidence="1" type="ORF">Plec18167_008715</name>
</gene>
<protein>
    <recommendedName>
        <fullName evidence="3">Methyltransferase domain-containing protein</fullName>
    </recommendedName>
</protein>
<reference evidence="1 2" key="1">
    <citation type="journal article" date="2024" name="IMA Fungus">
        <title>IMA Genome - F19 : A genome assembly and annotation guide to empower mycologists, including annotated draft genome sequences of Ceratocystis pirilliformis, Diaporthe australafricana, Fusarium ophioides, Paecilomyces lecythidis, and Sporothrix stenoceras.</title>
        <authorList>
            <person name="Aylward J."/>
            <person name="Wilson A.M."/>
            <person name="Visagie C.M."/>
            <person name="Spraker J."/>
            <person name="Barnes I."/>
            <person name="Buitendag C."/>
            <person name="Ceriani C."/>
            <person name="Del Mar Angel L."/>
            <person name="du Plessis D."/>
            <person name="Fuchs T."/>
            <person name="Gasser K."/>
            <person name="Kramer D."/>
            <person name="Li W."/>
            <person name="Munsamy K."/>
            <person name="Piso A."/>
            <person name="Price J.L."/>
            <person name="Sonnekus B."/>
            <person name="Thomas C."/>
            <person name="van der Nest A."/>
            <person name="van Dijk A."/>
            <person name="van Heerden A."/>
            <person name="van Vuuren N."/>
            <person name="Yilmaz N."/>
            <person name="Duong T.A."/>
            <person name="van der Merwe N.A."/>
            <person name="Wingfield M.J."/>
            <person name="Wingfield B.D."/>
        </authorList>
    </citation>
    <scope>NUCLEOTIDE SEQUENCE [LARGE SCALE GENOMIC DNA]</scope>
    <source>
        <strain evidence="1 2">CMW 18167</strain>
    </source>
</reference>
<evidence type="ECO:0008006" key="3">
    <source>
        <dbReference type="Google" id="ProtNLM"/>
    </source>
</evidence>
<dbReference type="PANTHER" id="PTHR43591">
    <property type="entry name" value="METHYLTRANSFERASE"/>
    <property type="match status" value="1"/>
</dbReference>
<proteinExistence type="predicted"/>
<keyword evidence="2" id="KW-1185">Reference proteome</keyword>
<organism evidence="1 2">
    <name type="scientific">Paecilomyces lecythidis</name>
    <dbReference type="NCBI Taxonomy" id="3004212"/>
    <lineage>
        <taxon>Eukaryota</taxon>
        <taxon>Fungi</taxon>
        <taxon>Dikarya</taxon>
        <taxon>Ascomycota</taxon>
        <taxon>Pezizomycotina</taxon>
        <taxon>Eurotiomycetes</taxon>
        <taxon>Eurotiomycetidae</taxon>
        <taxon>Eurotiales</taxon>
        <taxon>Thermoascaceae</taxon>
        <taxon>Paecilomyces</taxon>
    </lineage>
</organism>
<dbReference type="PANTHER" id="PTHR43591:SF50">
    <property type="entry name" value="METHYLTRANSFERASE DOMAIN-CONTAINING PROTEIN-RELATED"/>
    <property type="match status" value="1"/>
</dbReference>
<accession>A0ABR3WU20</accession>
<dbReference type="Gene3D" id="3.40.50.150">
    <property type="entry name" value="Vaccinia Virus protein VP39"/>
    <property type="match status" value="1"/>
</dbReference>
<name>A0ABR3WU20_9EURO</name>
<dbReference type="InterPro" id="IPR029063">
    <property type="entry name" value="SAM-dependent_MTases_sf"/>
</dbReference>
<evidence type="ECO:0000313" key="1">
    <source>
        <dbReference type="EMBL" id="KAL1867174.1"/>
    </source>
</evidence>
<dbReference type="EMBL" id="JAVDPF010000045">
    <property type="protein sequence ID" value="KAL1867174.1"/>
    <property type="molecule type" value="Genomic_DNA"/>
</dbReference>
<evidence type="ECO:0000313" key="2">
    <source>
        <dbReference type="Proteomes" id="UP001583193"/>
    </source>
</evidence>
<comment type="caution">
    <text evidence="1">The sequence shown here is derived from an EMBL/GenBank/DDBJ whole genome shotgun (WGS) entry which is preliminary data.</text>
</comment>
<dbReference type="CDD" id="cd02440">
    <property type="entry name" value="AdoMet_MTases"/>
    <property type="match status" value="1"/>
</dbReference>